<evidence type="ECO:0000256" key="2">
    <source>
        <dbReference type="SAM" id="Phobius"/>
    </source>
</evidence>
<keyword evidence="2" id="KW-0472">Membrane</keyword>
<dbReference type="PROSITE" id="PS50024">
    <property type="entry name" value="SEA"/>
    <property type="match status" value="1"/>
</dbReference>
<keyword evidence="3" id="KW-0732">Signal</keyword>
<sequence length="889" mass="98004">MRSEILIHLLVSLLLVIAQNVESENNTMEAISSSPSSQTVQQIIDSEAETTPLAFEPIQKLVETIAPRERGFPLPEIKEARELATSNFEISTQQPSSTTSLPFITEIDHNTTTEAQFDHFNYQNATQNERRNNDETNETSISDSTKISKSTPSTINGTDIITKLSEYIENEDELPPEVRAEDPFGTTITGQSTISTSSISQQQNIIHMNQNNSNSKMNLLTASSFLNNTSDSASNEATMKVNQSIALDRDFNTDTVPMNKTFNATSSSLKSEPKMIIRKITNGTTTALEIQTISQEIEVTVPKKQRIPVLHTMTSETFNADNTEQTITSTEIATVGITAADMSRESGKSPVTESVPVEMVSSTVSSESFMHSSSSEPSSDDAFVTESLATVSPEIKHQWETPTIPTISTELPQTTITITTTTTTNEFSTDMNQHEEDDETEHSSHEDESLFVGDKTLFIQDDIIKSDFSGTQSIAEFITPTETMEENFGVPGFSRIERLGPEATEETQLTMRTDIPIDLTKNSNEFNEHRNGEHTSGEKSQTAKNSFEEDGEVKDISVIDESFYHTEEAASTFRPIISGEGKLESEPTSQPELISKPILFPESEVSSGNFESEIDFKVKSDPEFTTIPEDFKGSKNDLNNMLHIDHAQITNSHDAKEGSYKTPFSFRITSIDYIPEFGDSNSGKYKKLRDQLMPDLEEIFGSIFGHIYNGVHLVSFLKGSVIVEGMVYTSVKPDNLEQLATEFEQQITAKNSQLGGNDVDPRSILLNGFVSKNYVERIHEGYTSGSTSSYIVGGAIAIGILTILLIAFTVIATNNRRTNGKLKLKEENIAMADNNRLMWQNGTSPVNLMGYGNGHMMEGGNGQPSMVMVGSQMTAVNTHAPARAIQPHS</sequence>
<feature type="signal peptide" evidence="3">
    <location>
        <begin position="1"/>
        <end position="23"/>
    </location>
</feature>
<evidence type="ECO:0000256" key="3">
    <source>
        <dbReference type="SAM" id="SignalP"/>
    </source>
</evidence>
<feature type="transmembrane region" description="Helical" evidence="2">
    <location>
        <begin position="790"/>
        <end position="813"/>
    </location>
</feature>
<feature type="region of interest" description="Disordered" evidence="1">
    <location>
        <begin position="125"/>
        <end position="154"/>
    </location>
</feature>
<evidence type="ECO:0000313" key="5">
    <source>
        <dbReference type="EMBL" id="VBB29776.1"/>
    </source>
</evidence>
<dbReference type="AlphaFoldDB" id="A0A498SD22"/>
<dbReference type="STRING" id="6277.A0A498SD22"/>
<feature type="compositionally biased region" description="Basic and acidic residues" evidence="1">
    <location>
        <begin position="526"/>
        <end position="537"/>
    </location>
</feature>
<dbReference type="SUPFAM" id="SSF82671">
    <property type="entry name" value="SEA domain"/>
    <property type="match status" value="1"/>
</dbReference>
<dbReference type="EMBL" id="UPTC01000692">
    <property type="protein sequence ID" value="VBB29776.1"/>
    <property type="molecule type" value="Genomic_DNA"/>
</dbReference>
<gene>
    <name evidence="5" type="ORF">NAV_LOCUS4567</name>
</gene>
<reference evidence="5 6" key="1">
    <citation type="submission" date="2018-08" db="EMBL/GenBank/DDBJ databases">
        <authorList>
            <person name="Laetsch R D."/>
            <person name="Stevens L."/>
            <person name="Kumar S."/>
            <person name="Blaxter L. M."/>
        </authorList>
    </citation>
    <scope>NUCLEOTIDE SEQUENCE [LARGE SCALE GENOMIC DNA]</scope>
</reference>
<feature type="region of interest" description="Disordered" evidence="1">
    <location>
        <begin position="520"/>
        <end position="552"/>
    </location>
</feature>
<dbReference type="Proteomes" id="UP000276991">
    <property type="component" value="Unassembled WGS sequence"/>
</dbReference>
<dbReference type="InterPro" id="IPR000082">
    <property type="entry name" value="SEA_dom"/>
</dbReference>
<keyword evidence="2" id="KW-1133">Transmembrane helix</keyword>
<proteinExistence type="predicted"/>
<dbReference type="Pfam" id="PF01390">
    <property type="entry name" value="SEA"/>
    <property type="match status" value="1"/>
</dbReference>
<feature type="domain" description="SEA" evidence="4">
    <location>
        <begin position="658"/>
        <end position="771"/>
    </location>
</feature>
<accession>A0A498SD22</accession>
<dbReference type="OrthoDB" id="5848610at2759"/>
<protein>
    <recommendedName>
        <fullName evidence="4">SEA domain-containing protein</fullName>
    </recommendedName>
</protein>
<dbReference type="InterPro" id="IPR036364">
    <property type="entry name" value="SEA_dom_sf"/>
</dbReference>
<evidence type="ECO:0000313" key="6">
    <source>
        <dbReference type="Proteomes" id="UP000276991"/>
    </source>
</evidence>
<evidence type="ECO:0000256" key="1">
    <source>
        <dbReference type="SAM" id="MobiDB-lite"/>
    </source>
</evidence>
<name>A0A498SD22_ACAVI</name>
<organism evidence="5 6">
    <name type="scientific">Acanthocheilonema viteae</name>
    <name type="common">Filarial nematode worm</name>
    <name type="synonym">Dipetalonema viteae</name>
    <dbReference type="NCBI Taxonomy" id="6277"/>
    <lineage>
        <taxon>Eukaryota</taxon>
        <taxon>Metazoa</taxon>
        <taxon>Ecdysozoa</taxon>
        <taxon>Nematoda</taxon>
        <taxon>Chromadorea</taxon>
        <taxon>Rhabditida</taxon>
        <taxon>Spirurina</taxon>
        <taxon>Spiruromorpha</taxon>
        <taxon>Filarioidea</taxon>
        <taxon>Onchocercidae</taxon>
        <taxon>Acanthocheilonema</taxon>
    </lineage>
</organism>
<feature type="compositionally biased region" description="Low complexity" evidence="1">
    <location>
        <begin position="138"/>
        <end position="154"/>
    </location>
</feature>
<dbReference type="Gene3D" id="3.30.70.960">
    <property type="entry name" value="SEA domain"/>
    <property type="match status" value="1"/>
</dbReference>
<keyword evidence="2" id="KW-0812">Transmembrane</keyword>
<evidence type="ECO:0000259" key="4">
    <source>
        <dbReference type="PROSITE" id="PS50024"/>
    </source>
</evidence>
<feature type="chain" id="PRO_5019839527" description="SEA domain-containing protein" evidence="3">
    <location>
        <begin position="24"/>
        <end position="889"/>
    </location>
</feature>
<keyword evidence="6" id="KW-1185">Reference proteome</keyword>